<gene>
    <name evidence="3" type="ORF">DWW02_01795</name>
</gene>
<dbReference type="PANTHER" id="PTHR47396">
    <property type="entry name" value="TYPE I RESTRICTION ENZYME ECOKI R PROTEIN"/>
    <property type="match status" value="1"/>
</dbReference>
<accession>A0A412ZE54</accession>
<organism evidence="3 4">
    <name type="scientific">Enterocloster bolteae</name>
    <dbReference type="NCBI Taxonomy" id="208479"/>
    <lineage>
        <taxon>Bacteria</taxon>
        <taxon>Bacillati</taxon>
        <taxon>Bacillota</taxon>
        <taxon>Clostridia</taxon>
        <taxon>Lachnospirales</taxon>
        <taxon>Lachnospiraceae</taxon>
        <taxon>Enterocloster</taxon>
    </lineage>
</organism>
<sequence>MAKKIDRSYQDKIVDILGRMKEERGKSSTEGNYSTLIVIPTGGGKTVIGLKYVKEHAISKGDKVLWLTHRRQLLAQTSESMFKHDFLAFKDLKNFKYQIVGGEKDKNTVKVSEIHSDTDMLFSTVESLVGICSNANNDRYAAFKEWIRGINSNNQRLHIIYDEAHHIGGANVRHFLEMILCPNIEEDCSYKVEKYALLGMTATVHRENESQIAEFYAWFKDGFANGRLIHNESKLMELGETDEHGLYGFDNRIEIIDIDGLVDLGVLVKPDFIRIDDLEGNETKDVKAQAEYLVQKFSSFSYDKWGKTMLFVENVKLAEAVGERLPNSIVYTAQDSLGKARPAKELDASRKKFEDPNSGKDIMITVSLVSEGYDYQELQTVYLYAPTNSNVRLRQRVGRVLRQSDKVKGDKKAKVVWQCCYEDQKLLDIQLSGTNLEKGIDIENIEDDIQIKKEVEKTKRGETKYLLAPAYILPLKRKNVSYKDTEIYYELLNVLSLFRSEDLKNYKGYYELSEYKIFVDDKLIEGFEQFYRQIRTDCLSADKVFSSVNEYAKYLFGNVSSDVEARFYREVKETCFYKSDVKEKDVDVKTKNKARFYISDNDIEQFFLWIIENDICMPPLYDKSDKVLKKGLLYLLDELDEGELTKGCTDAEGEIIKELAQDIVEKLDNEKVADLIEAIISLRKQLYASEISPARKEISDLLRAYGKGACDYSIAEELASLRNLISMGITSRDRFQYPCVKSRKMCDLAFMDLEDDRFVEGISISGKLRSQNTIEYDNVLIARCLIKTIFHLSVSESDVKEYGDKLITSLQSRGIKFKDTEEKNKVIGEFLMALGYEHNDKIIKTQSKLFGGDIPNIVKYVVYDKVYDELSAKVSYHGGCSKCENQGELQKQLKKLLKDFGVSSLKPLTPVEDVIYDYRPYLKAVPHYQGIKPEFLCRMVNFLAQQEAGISTFVDAFGGSGAVTMNFFVSSEQEVNQVYNDYGAMNTAFYRVLQNTEVLDKFKKRLKEFIDIVKGCKDDRNFMQVYKKYVISKGKVFDERSARDITTEYTKKNNEACKDQESTRVKRENKLRDYYCKFNVCSFIKDGDINKEEFIKYYLDVEDVLYGIRHKCDTIYHIITDDSGKDIGLEDGDLAFVFFIYNSFSDRQSFNDCYIGNFAKFCGEYEKRLDIGHECVTGVAVHRGDANKLFSGKANVMKSISDSSEVDYDTDNTVWYCDIPYSETDASDYVSEYFDVSEFIQALDQIKGHYIVSSRYNVCCQNDFKKLFWGMGTDDKTETIDLNDRKEEKFLLKRANILAFYNQFTDGRKERLDQIVQNIEDNVKSAKVKKEGEMSPLEKLRKAMNTYIKEERNRACYVIIPFTRAEEKKKDDIQDKLKGNQLYKNNVVLNENSFKRMMQNTIYSNIPVEVMVTNIEIKEEVLADREIGDGIWAIPTFKSGNDASNYFVEPIVMVVRYDKYLELQYQCLFKEEYLKAKNEKDKNSAVKLFSSYANSIQS</sequence>
<comment type="caution">
    <text evidence="3">The sequence shown here is derived from an EMBL/GenBank/DDBJ whole genome shotgun (WGS) entry which is preliminary data.</text>
</comment>
<evidence type="ECO:0000259" key="2">
    <source>
        <dbReference type="PROSITE" id="PS51194"/>
    </source>
</evidence>
<protein>
    <submittedName>
        <fullName evidence="3">Uncharacterized protein</fullName>
    </submittedName>
</protein>
<dbReference type="SMART" id="SM00487">
    <property type="entry name" value="DEXDc"/>
    <property type="match status" value="1"/>
</dbReference>
<dbReference type="Pfam" id="PF04851">
    <property type="entry name" value="ResIII"/>
    <property type="match status" value="1"/>
</dbReference>
<dbReference type="Gene3D" id="3.40.50.300">
    <property type="entry name" value="P-loop containing nucleotide triphosphate hydrolases"/>
    <property type="match status" value="2"/>
</dbReference>
<dbReference type="EMBL" id="QRZM01000001">
    <property type="protein sequence ID" value="RGV78496.1"/>
    <property type="molecule type" value="Genomic_DNA"/>
</dbReference>
<dbReference type="GO" id="GO:0005524">
    <property type="term" value="F:ATP binding"/>
    <property type="evidence" value="ECO:0007669"/>
    <property type="project" value="InterPro"/>
</dbReference>
<dbReference type="GO" id="GO:0003677">
    <property type="term" value="F:DNA binding"/>
    <property type="evidence" value="ECO:0007669"/>
    <property type="project" value="InterPro"/>
</dbReference>
<dbReference type="InterPro" id="IPR001650">
    <property type="entry name" value="Helicase_C-like"/>
</dbReference>
<dbReference type="PROSITE" id="PS51194">
    <property type="entry name" value="HELICASE_CTER"/>
    <property type="match status" value="1"/>
</dbReference>
<dbReference type="InterPro" id="IPR014001">
    <property type="entry name" value="Helicase_ATP-bd"/>
</dbReference>
<dbReference type="InterPro" id="IPR029063">
    <property type="entry name" value="SAM-dependent_MTases_sf"/>
</dbReference>
<feature type="domain" description="Helicase C-terminal" evidence="2">
    <location>
        <begin position="285"/>
        <end position="463"/>
    </location>
</feature>
<dbReference type="InterPro" id="IPR050742">
    <property type="entry name" value="Helicase_Restrict-Modif_Enz"/>
</dbReference>
<proteinExistence type="predicted"/>
<reference evidence="3 4" key="1">
    <citation type="submission" date="2018-08" db="EMBL/GenBank/DDBJ databases">
        <title>A genome reference for cultivated species of the human gut microbiota.</title>
        <authorList>
            <person name="Zou Y."/>
            <person name="Xue W."/>
            <person name="Luo G."/>
        </authorList>
    </citation>
    <scope>NUCLEOTIDE SEQUENCE [LARGE SCALE GENOMIC DNA]</scope>
    <source>
        <strain evidence="3 4">AF14-18</strain>
    </source>
</reference>
<evidence type="ECO:0000259" key="1">
    <source>
        <dbReference type="PROSITE" id="PS51192"/>
    </source>
</evidence>
<evidence type="ECO:0000313" key="3">
    <source>
        <dbReference type="EMBL" id="RGV78496.1"/>
    </source>
</evidence>
<dbReference type="Proteomes" id="UP000284543">
    <property type="component" value="Unassembled WGS sequence"/>
</dbReference>
<evidence type="ECO:0000313" key="4">
    <source>
        <dbReference type="Proteomes" id="UP000284543"/>
    </source>
</evidence>
<dbReference type="GO" id="GO:0016787">
    <property type="term" value="F:hydrolase activity"/>
    <property type="evidence" value="ECO:0007669"/>
    <property type="project" value="InterPro"/>
</dbReference>
<dbReference type="InterPro" id="IPR027417">
    <property type="entry name" value="P-loop_NTPase"/>
</dbReference>
<dbReference type="GO" id="GO:0005829">
    <property type="term" value="C:cytosol"/>
    <property type="evidence" value="ECO:0007669"/>
    <property type="project" value="TreeGrafter"/>
</dbReference>
<dbReference type="PROSITE" id="PS51192">
    <property type="entry name" value="HELICASE_ATP_BIND_1"/>
    <property type="match status" value="1"/>
</dbReference>
<dbReference type="InterPro" id="IPR006935">
    <property type="entry name" value="Helicase/UvrB_N"/>
</dbReference>
<name>A0A412ZE54_9FIRM</name>
<dbReference type="Pfam" id="PF00271">
    <property type="entry name" value="Helicase_C"/>
    <property type="match status" value="1"/>
</dbReference>
<dbReference type="PANTHER" id="PTHR47396:SF1">
    <property type="entry name" value="ATP-DEPENDENT HELICASE IRC3-RELATED"/>
    <property type="match status" value="1"/>
</dbReference>
<feature type="domain" description="Helicase ATP-binding" evidence="1">
    <location>
        <begin position="26"/>
        <end position="222"/>
    </location>
</feature>
<dbReference type="SUPFAM" id="SSF52540">
    <property type="entry name" value="P-loop containing nucleoside triphosphate hydrolases"/>
    <property type="match status" value="1"/>
</dbReference>
<dbReference type="RefSeq" id="WP_118017266.1">
    <property type="nucleotide sequence ID" value="NZ_CAUHGS010000006.1"/>
</dbReference>
<dbReference type="SUPFAM" id="SSF53335">
    <property type="entry name" value="S-adenosyl-L-methionine-dependent methyltransferases"/>
    <property type="match status" value="1"/>
</dbReference>